<keyword evidence="8" id="KW-1185">Reference proteome</keyword>
<keyword evidence="5 6" id="KW-0175">Coiled coil</keyword>
<dbReference type="GeneID" id="111137984"/>
<dbReference type="InterPro" id="IPR029618">
    <property type="entry name" value="CCDC172"/>
</dbReference>
<evidence type="ECO:0000256" key="5">
    <source>
        <dbReference type="ARBA" id="ARBA00023054"/>
    </source>
</evidence>
<proteinExistence type="inferred from homology"/>
<dbReference type="GO" id="GO:0005737">
    <property type="term" value="C:cytoplasm"/>
    <property type="evidence" value="ECO:0007669"/>
    <property type="project" value="UniProtKB-SubCell"/>
</dbReference>
<evidence type="ECO:0000256" key="6">
    <source>
        <dbReference type="SAM" id="Coils"/>
    </source>
</evidence>
<dbReference type="OrthoDB" id="10055570at2759"/>
<evidence type="ECO:0000256" key="2">
    <source>
        <dbReference type="ARBA" id="ARBA00008975"/>
    </source>
</evidence>
<gene>
    <name evidence="9" type="primary">LOC111137984</name>
</gene>
<feature type="compositionally biased region" description="Basic and acidic residues" evidence="7">
    <location>
        <begin position="272"/>
        <end position="291"/>
    </location>
</feature>
<dbReference type="AlphaFoldDB" id="A0A8B8EZL9"/>
<evidence type="ECO:0000256" key="1">
    <source>
        <dbReference type="ARBA" id="ARBA00004496"/>
    </source>
</evidence>
<dbReference type="PANTHER" id="PTHR22419:SF2">
    <property type="entry name" value="COILED-COIL DOMAIN-CONTAINING PROTEIN 172"/>
    <property type="match status" value="1"/>
</dbReference>
<dbReference type="PANTHER" id="PTHR22419">
    <property type="entry name" value="COILED-COIL DOMAIN-CONTAINING PROTEIN 172"/>
    <property type="match status" value="1"/>
</dbReference>
<evidence type="ECO:0000256" key="3">
    <source>
        <dbReference type="ARBA" id="ARBA00022327"/>
    </source>
</evidence>
<dbReference type="KEGG" id="cvn:111137984"/>
<dbReference type="Proteomes" id="UP000694844">
    <property type="component" value="Chromosome 5"/>
</dbReference>
<evidence type="ECO:0000256" key="4">
    <source>
        <dbReference type="ARBA" id="ARBA00022490"/>
    </source>
</evidence>
<protein>
    <recommendedName>
        <fullName evidence="3">Coiled-coil domain-containing protein 172</fullName>
    </recommendedName>
</protein>
<comment type="subcellular location">
    <subcellularLocation>
        <location evidence="1">Cytoplasm</location>
    </subcellularLocation>
</comment>
<accession>A0A8B8EZL9</accession>
<evidence type="ECO:0000313" key="9">
    <source>
        <dbReference type="RefSeq" id="XP_022345431.1"/>
    </source>
</evidence>
<sequence>MTTSLDDLFNQIIHSELHAQQKKKYLQDLRCRVQATLSRTEELRKKHAKLKEELIFKTNVLIGEEVNLNSEEKKEQILQEKTSALEAEKRHVGNRMAELQSQRERAREEFCRSMREFIQDYGIQSDGHLRRKEEQRKTMEEVRRNEGTLKTELEIIFERNKVVEDLRKQLANEQQKVHSLQRTKEELNLELRNLREQTDILNGKKSDLNQVPYRDPEFLSLNKELETLGDQSLENECSALQQELQRLQQIWWQRQIKERQQALVSAKPQIPPKEKIPQKDKVTTSTEEPKANKKTMSNF</sequence>
<evidence type="ECO:0000256" key="7">
    <source>
        <dbReference type="SAM" id="MobiDB-lite"/>
    </source>
</evidence>
<feature type="region of interest" description="Disordered" evidence="7">
    <location>
        <begin position="262"/>
        <end position="299"/>
    </location>
</feature>
<evidence type="ECO:0000313" key="8">
    <source>
        <dbReference type="Proteomes" id="UP000694844"/>
    </source>
</evidence>
<keyword evidence="4" id="KW-0963">Cytoplasm</keyword>
<feature type="coiled-coil region" evidence="6">
    <location>
        <begin position="163"/>
        <end position="204"/>
    </location>
</feature>
<name>A0A8B8EZL9_CRAVI</name>
<comment type="similarity">
    <text evidence="2">Belongs to the CCDC172 family.</text>
</comment>
<reference evidence="9" key="1">
    <citation type="submission" date="2025-08" db="UniProtKB">
        <authorList>
            <consortium name="RefSeq"/>
        </authorList>
    </citation>
    <scope>IDENTIFICATION</scope>
    <source>
        <tissue evidence="9">Whole sample</tissue>
    </source>
</reference>
<feature type="coiled-coil region" evidence="6">
    <location>
        <begin position="26"/>
        <end position="109"/>
    </location>
</feature>
<dbReference type="RefSeq" id="XP_022345431.1">
    <property type="nucleotide sequence ID" value="XM_022489723.1"/>
</dbReference>
<organism evidence="8 9">
    <name type="scientific">Crassostrea virginica</name>
    <name type="common">Eastern oyster</name>
    <dbReference type="NCBI Taxonomy" id="6565"/>
    <lineage>
        <taxon>Eukaryota</taxon>
        <taxon>Metazoa</taxon>
        <taxon>Spiralia</taxon>
        <taxon>Lophotrochozoa</taxon>
        <taxon>Mollusca</taxon>
        <taxon>Bivalvia</taxon>
        <taxon>Autobranchia</taxon>
        <taxon>Pteriomorphia</taxon>
        <taxon>Ostreida</taxon>
        <taxon>Ostreoidea</taxon>
        <taxon>Ostreidae</taxon>
        <taxon>Crassostrea</taxon>
    </lineage>
</organism>